<evidence type="ECO:0000313" key="2">
    <source>
        <dbReference type="Proteomes" id="UP000230935"/>
    </source>
</evidence>
<reference evidence="2" key="1">
    <citation type="submission" date="2017-09" db="EMBL/GenBank/DDBJ databases">
        <title>Depth-based differentiation of microbial function through sediment-hosted aquifers and enrichment of novel symbionts in the deep terrestrial subsurface.</title>
        <authorList>
            <person name="Probst A.J."/>
            <person name="Ladd B."/>
            <person name="Jarett J.K."/>
            <person name="Geller-Mcgrath D.E."/>
            <person name="Sieber C.M.K."/>
            <person name="Emerson J.B."/>
            <person name="Anantharaman K."/>
            <person name="Thomas B.C."/>
            <person name="Malmstrom R."/>
            <person name="Stieglmeier M."/>
            <person name="Klingl A."/>
            <person name="Woyke T."/>
            <person name="Ryan C.M."/>
            <person name="Banfield J.F."/>
        </authorList>
    </citation>
    <scope>NUCLEOTIDE SEQUENCE [LARGE SCALE GENOMIC DNA]</scope>
</reference>
<comment type="caution">
    <text evidence="1">The sequence shown here is derived from an EMBL/GenBank/DDBJ whole genome shotgun (WGS) entry which is preliminary data.</text>
</comment>
<protein>
    <submittedName>
        <fullName evidence="1">Uncharacterized protein</fullName>
    </submittedName>
</protein>
<accession>A0A2H0W2E8</accession>
<organism evidence="1 2">
    <name type="scientific">Candidatus Buchananbacteria bacterium CG10_big_fil_rev_8_21_14_0_10_42_9</name>
    <dbReference type="NCBI Taxonomy" id="1974526"/>
    <lineage>
        <taxon>Bacteria</taxon>
        <taxon>Candidatus Buchananiibacteriota</taxon>
    </lineage>
</organism>
<name>A0A2H0W2E8_9BACT</name>
<dbReference type="AlphaFoldDB" id="A0A2H0W2E8"/>
<evidence type="ECO:0000313" key="1">
    <source>
        <dbReference type="EMBL" id="PIS05477.1"/>
    </source>
</evidence>
<proteinExistence type="predicted"/>
<dbReference type="EMBL" id="PEZZ01000005">
    <property type="protein sequence ID" value="PIS05477.1"/>
    <property type="molecule type" value="Genomic_DNA"/>
</dbReference>
<sequence length="154" mass="16984">MPASGIGNHNNDCSWVAGLEEARRAQPYPRGACPGCPMFIADIEMSRGVHLAGCFIGEIVEDFGERDLLSLFHVSKGGFGQTIFRACISSLVRDVSLLHELDSCSHRDWKCVLFVLHTISVKYGYEFKKDRKKAVLIIPAGKLEEAVDLCTTPV</sequence>
<dbReference type="Proteomes" id="UP000230935">
    <property type="component" value="Unassembled WGS sequence"/>
</dbReference>
<gene>
    <name evidence="1" type="ORF">COT81_00885</name>
</gene>